<evidence type="ECO:0000313" key="3">
    <source>
        <dbReference type="Proteomes" id="UP001597145"/>
    </source>
</evidence>
<dbReference type="Proteomes" id="UP001597145">
    <property type="component" value="Unassembled WGS sequence"/>
</dbReference>
<dbReference type="PANTHER" id="PTHR37507">
    <property type="entry name" value="SPORULATION PROTEIN YDCC"/>
    <property type="match status" value="1"/>
</dbReference>
<dbReference type="PANTHER" id="PTHR37507:SF2">
    <property type="entry name" value="SPORULATION PROTEIN YDCC"/>
    <property type="match status" value="1"/>
</dbReference>
<proteinExistence type="predicted"/>
<evidence type="ECO:0000313" key="2">
    <source>
        <dbReference type="EMBL" id="MFD1533375.1"/>
    </source>
</evidence>
<dbReference type="EMBL" id="JBHUCP010000025">
    <property type="protein sequence ID" value="MFD1533375.1"/>
    <property type="molecule type" value="Genomic_DNA"/>
</dbReference>
<dbReference type="InterPro" id="IPR052944">
    <property type="entry name" value="Sporulation_related"/>
</dbReference>
<dbReference type="InterPro" id="IPR029046">
    <property type="entry name" value="LolA/LolB/LppX"/>
</dbReference>
<reference evidence="3" key="1">
    <citation type="journal article" date="2019" name="Int. J. Syst. Evol. Microbiol.">
        <title>The Global Catalogue of Microorganisms (GCM) 10K type strain sequencing project: providing services to taxonomists for standard genome sequencing and annotation.</title>
        <authorList>
            <consortium name="The Broad Institute Genomics Platform"/>
            <consortium name="The Broad Institute Genome Sequencing Center for Infectious Disease"/>
            <person name="Wu L."/>
            <person name="Ma J."/>
        </authorList>
    </citation>
    <scope>NUCLEOTIDE SEQUENCE [LARGE SCALE GENOMIC DNA]</scope>
    <source>
        <strain evidence="3">JCM 12165</strain>
    </source>
</reference>
<keyword evidence="3" id="KW-1185">Reference proteome</keyword>
<dbReference type="Gene3D" id="2.50.20.10">
    <property type="entry name" value="Lipoprotein localisation LolA/LolB/LppX"/>
    <property type="match status" value="1"/>
</dbReference>
<dbReference type="RefSeq" id="WP_343985245.1">
    <property type="nucleotide sequence ID" value="NZ_BAAAJG010000026.1"/>
</dbReference>
<feature type="region of interest" description="Disordered" evidence="1">
    <location>
        <begin position="126"/>
        <end position="146"/>
    </location>
</feature>
<evidence type="ECO:0000256" key="1">
    <source>
        <dbReference type="SAM" id="MobiDB-lite"/>
    </source>
</evidence>
<gene>
    <name evidence="2" type="ORF">ACFSCY_28520</name>
</gene>
<accession>A0ABW4FSU0</accession>
<sequence length="348" mass="34967">MATGRTARTGRIAAAGIAVAGVVGLGLLAAPGGAGAAPELPPVTPEDLVSSVLAADPGAFDGTVELDNALGLPVLPGMPQAANGTSSARLWSDGAGRGRVQLPTGSGERTLVSDGTTFWAWNSEDRTVTKAPEGQHTGDGRDAANADPAAAATEALAALRPTSDISVDGTAEVAGRPAYELVLAPAASERTLLREVRVAVDAEHRVPLQLTVLANGSTNPVLQLGFTDVTFGPQDPSLFTFTPPPGATVQDAQRPDGAPEDAQQHEGAAPTIVGDGWDTVVVASKPAQDTTSTPEGAPDLSSLGTPVSGPWGNGRLISTAVANAIITDDGRVAAGAVPEQVLTEALAR</sequence>
<protein>
    <submittedName>
        <fullName evidence="2">Outer membrane lipoprotein carrier protein LolA</fullName>
    </submittedName>
</protein>
<comment type="caution">
    <text evidence="2">The sequence shown here is derived from an EMBL/GenBank/DDBJ whole genome shotgun (WGS) entry which is preliminary data.</text>
</comment>
<organism evidence="2 3">
    <name type="scientific">Pseudonocardia aurantiaca</name>
    <dbReference type="NCBI Taxonomy" id="75290"/>
    <lineage>
        <taxon>Bacteria</taxon>
        <taxon>Bacillati</taxon>
        <taxon>Actinomycetota</taxon>
        <taxon>Actinomycetes</taxon>
        <taxon>Pseudonocardiales</taxon>
        <taxon>Pseudonocardiaceae</taxon>
        <taxon>Pseudonocardia</taxon>
    </lineage>
</organism>
<dbReference type="SUPFAM" id="SSF89392">
    <property type="entry name" value="Prokaryotic lipoproteins and lipoprotein localization factors"/>
    <property type="match status" value="1"/>
</dbReference>
<feature type="region of interest" description="Disordered" evidence="1">
    <location>
        <begin position="286"/>
        <end position="309"/>
    </location>
</feature>
<keyword evidence="2" id="KW-0449">Lipoprotein</keyword>
<feature type="region of interest" description="Disordered" evidence="1">
    <location>
        <begin position="245"/>
        <end position="271"/>
    </location>
</feature>
<name>A0ABW4FSU0_9PSEU</name>